<feature type="transmembrane region" description="Helical" evidence="10">
    <location>
        <begin position="290"/>
        <end position="314"/>
    </location>
</feature>
<comment type="similarity">
    <text evidence="2 9">Belongs to the G-protein coupled receptor 1 family.</text>
</comment>
<keyword evidence="11" id="KW-0732">Signal</keyword>
<feature type="transmembrane region" description="Helical" evidence="10">
    <location>
        <begin position="145"/>
        <end position="174"/>
    </location>
</feature>
<keyword evidence="5 9" id="KW-0297">G-protein coupled receptor</keyword>
<dbReference type="STRING" id="30019.A0A0M4EF24"/>
<dbReference type="EMBL" id="CP012524">
    <property type="protein sequence ID" value="ALC41876.1"/>
    <property type="molecule type" value="Genomic_DNA"/>
</dbReference>
<feature type="transmembrane region" description="Helical" evidence="10">
    <location>
        <begin position="90"/>
        <end position="112"/>
    </location>
</feature>
<comment type="subcellular location">
    <subcellularLocation>
        <location evidence="1">Membrane</location>
        <topology evidence="1">Multi-pass membrane protein</topology>
    </subcellularLocation>
</comment>
<evidence type="ECO:0000313" key="14">
    <source>
        <dbReference type="Proteomes" id="UP000494163"/>
    </source>
</evidence>
<evidence type="ECO:0000256" key="5">
    <source>
        <dbReference type="ARBA" id="ARBA00023040"/>
    </source>
</evidence>
<evidence type="ECO:0000259" key="12">
    <source>
        <dbReference type="PROSITE" id="PS50262"/>
    </source>
</evidence>
<evidence type="ECO:0000256" key="7">
    <source>
        <dbReference type="ARBA" id="ARBA00023170"/>
    </source>
</evidence>
<dbReference type="GO" id="GO:0005886">
    <property type="term" value="C:plasma membrane"/>
    <property type="evidence" value="ECO:0007669"/>
    <property type="project" value="TreeGrafter"/>
</dbReference>
<evidence type="ECO:0000256" key="11">
    <source>
        <dbReference type="SAM" id="SignalP"/>
    </source>
</evidence>
<keyword evidence="4 10" id="KW-1133">Transmembrane helix</keyword>
<evidence type="ECO:0000256" key="8">
    <source>
        <dbReference type="ARBA" id="ARBA00023224"/>
    </source>
</evidence>
<feature type="domain" description="G-protein coupled receptors family 1 profile" evidence="12">
    <location>
        <begin position="1"/>
        <end position="311"/>
    </location>
</feature>
<feature type="signal peptide" evidence="11">
    <location>
        <begin position="1"/>
        <end position="23"/>
    </location>
</feature>
<keyword evidence="14" id="KW-1185">Reference proteome</keyword>
<evidence type="ECO:0000256" key="9">
    <source>
        <dbReference type="RuleBase" id="RU000688"/>
    </source>
</evidence>
<evidence type="ECO:0000256" key="6">
    <source>
        <dbReference type="ARBA" id="ARBA00023136"/>
    </source>
</evidence>
<keyword evidence="3 9" id="KW-0812">Transmembrane</keyword>
<sequence>MRAFYRASLILLACSDLLSCVFSSVADVALFTAEFMEIWTLCRFMCMFVPFITTATTLCSGLLLVAIALDRYIVIKRAVQNACSSGFCFYGAHIAGISIASLGFAVPLLFMYDLNHVYLMQPDQQPGSELELAGICTPMRGSIGLYYVILFVLIFLPCIVAFLFLNATIVYQLWLRRHQLHQQQQQQPAQQRFEQLLSQPQLAYSLMSSFNVATAFDPHLDKWTVLRLPTPLPAPTAAPLSPASVARLTRHRRMIHVVLLMMAAFLCLRLPNWIFLLMRLYGSFTTKTDWLLFCGFGLLNLACCALNPLFYTFLPQTIRVLSQLKQLLRRLCCSGSQTVEDMPDEQQATQLCCCLQFNWRCRSGLEQAATVQAVAIIELPADSVDGIDNNLFSLGTQQRLNFSLSSASIELSYS</sequence>
<evidence type="ECO:0000256" key="10">
    <source>
        <dbReference type="SAM" id="Phobius"/>
    </source>
</evidence>
<name>A0A0M4EF24_DROBS</name>
<feature type="transmembrane region" description="Helical" evidence="10">
    <location>
        <begin position="257"/>
        <end position="278"/>
    </location>
</feature>
<keyword evidence="7 9" id="KW-0675">Receptor</keyword>
<evidence type="ECO:0000256" key="1">
    <source>
        <dbReference type="ARBA" id="ARBA00004141"/>
    </source>
</evidence>
<dbReference type="PROSITE" id="PS00237">
    <property type="entry name" value="G_PROTEIN_RECEP_F1_1"/>
    <property type="match status" value="1"/>
</dbReference>
<dbReference type="PANTHER" id="PTHR24238">
    <property type="entry name" value="G-PROTEIN COUPLED RECEPTOR"/>
    <property type="match status" value="1"/>
</dbReference>
<evidence type="ECO:0000256" key="4">
    <source>
        <dbReference type="ARBA" id="ARBA00022989"/>
    </source>
</evidence>
<dbReference type="InterPro" id="IPR017452">
    <property type="entry name" value="GPCR_Rhodpsn_7TM"/>
</dbReference>
<accession>A0A0M4EF24</accession>
<keyword evidence="8 9" id="KW-0807">Transducer</keyword>
<dbReference type="AlphaFoldDB" id="A0A0M4EF24"/>
<dbReference type="InterPro" id="IPR000276">
    <property type="entry name" value="GPCR_Rhodpsn"/>
</dbReference>
<gene>
    <name evidence="13" type="ORF">Dbus_chr2Rg1455</name>
</gene>
<dbReference type="CDD" id="cd00637">
    <property type="entry name" value="7tm_classA_rhodopsin-like"/>
    <property type="match status" value="1"/>
</dbReference>
<evidence type="ECO:0000256" key="3">
    <source>
        <dbReference type="ARBA" id="ARBA00022692"/>
    </source>
</evidence>
<dbReference type="PRINTS" id="PR00237">
    <property type="entry name" value="GPCRRHODOPSN"/>
</dbReference>
<dbReference type="Pfam" id="PF00001">
    <property type="entry name" value="7tm_1"/>
    <property type="match status" value="1"/>
</dbReference>
<reference evidence="13 14" key="1">
    <citation type="submission" date="2015-08" db="EMBL/GenBank/DDBJ databases">
        <title>Ancestral chromatin configuration constrains chromatin evolution on differentiating sex chromosomes in Drosophila.</title>
        <authorList>
            <person name="Zhou Q."/>
            <person name="Bachtrog D."/>
        </authorList>
    </citation>
    <scope>NUCLEOTIDE SEQUENCE [LARGE SCALE GENOMIC DNA]</scope>
    <source>
        <tissue evidence="13">Whole larvae</tissue>
    </source>
</reference>
<protein>
    <submittedName>
        <fullName evidence="13">CG13575</fullName>
    </submittedName>
</protein>
<feature type="chain" id="PRO_5005793114" evidence="11">
    <location>
        <begin position="24"/>
        <end position="414"/>
    </location>
</feature>
<dbReference type="PROSITE" id="PS50262">
    <property type="entry name" value="G_PROTEIN_RECEP_F1_2"/>
    <property type="match status" value="1"/>
</dbReference>
<dbReference type="OrthoDB" id="5957382at2759"/>
<dbReference type="SUPFAM" id="SSF81321">
    <property type="entry name" value="Family A G protein-coupled receptor-like"/>
    <property type="match status" value="1"/>
</dbReference>
<evidence type="ECO:0000313" key="13">
    <source>
        <dbReference type="EMBL" id="ALC41876.1"/>
    </source>
</evidence>
<feature type="transmembrane region" description="Helical" evidence="10">
    <location>
        <begin position="47"/>
        <end position="69"/>
    </location>
</feature>
<organism evidence="13 14">
    <name type="scientific">Drosophila busckii</name>
    <name type="common">Fruit fly</name>
    <dbReference type="NCBI Taxonomy" id="30019"/>
    <lineage>
        <taxon>Eukaryota</taxon>
        <taxon>Metazoa</taxon>
        <taxon>Ecdysozoa</taxon>
        <taxon>Arthropoda</taxon>
        <taxon>Hexapoda</taxon>
        <taxon>Insecta</taxon>
        <taxon>Pterygota</taxon>
        <taxon>Neoptera</taxon>
        <taxon>Endopterygota</taxon>
        <taxon>Diptera</taxon>
        <taxon>Brachycera</taxon>
        <taxon>Muscomorpha</taxon>
        <taxon>Ephydroidea</taxon>
        <taxon>Drosophilidae</taxon>
        <taxon>Drosophila</taxon>
    </lineage>
</organism>
<evidence type="ECO:0000256" key="2">
    <source>
        <dbReference type="ARBA" id="ARBA00010663"/>
    </source>
</evidence>
<dbReference type="Proteomes" id="UP000494163">
    <property type="component" value="Chromosome 2R"/>
</dbReference>
<dbReference type="Gene3D" id="1.20.1070.10">
    <property type="entry name" value="Rhodopsin 7-helix transmembrane proteins"/>
    <property type="match status" value="1"/>
</dbReference>
<dbReference type="PANTHER" id="PTHR24238:SF58">
    <property type="entry name" value="FI22604P1"/>
    <property type="match status" value="1"/>
</dbReference>
<proteinExistence type="inferred from homology"/>
<dbReference type="GO" id="GO:0008188">
    <property type="term" value="F:neuropeptide receptor activity"/>
    <property type="evidence" value="ECO:0007669"/>
    <property type="project" value="TreeGrafter"/>
</dbReference>
<keyword evidence="6 10" id="KW-0472">Membrane</keyword>